<feature type="repeat" description="ANK" evidence="3">
    <location>
        <begin position="7"/>
        <end position="39"/>
    </location>
</feature>
<dbReference type="EMBL" id="JAVRRD010000020">
    <property type="protein sequence ID" value="KAK5048904.1"/>
    <property type="molecule type" value="Genomic_DNA"/>
</dbReference>
<evidence type="ECO:0000313" key="5">
    <source>
        <dbReference type="Proteomes" id="UP001358417"/>
    </source>
</evidence>
<dbReference type="PANTHER" id="PTHR24198:SF165">
    <property type="entry name" value="ANKYRIN REPEAT-CONTAINING PROTEIN-RELATED"/>
    <property type="match status" value="1"/>
</dbReference>
<gene>
    <name evidence="4" type="ORF">LTR84_005324</name>
</gene>
<evidence type="ECO:0000313" key="4">
    <source>
        <dbReference type="EMBL" id="KAK5048904.1"/>
    </source>
</evidence>
<dbReference type="RefSeq" id="XP_064704109.1">
    <property type="nucleotide sequence ID" value="XM_064848895.1"/>
</dbReference>
<evidence type="ECO:0000256" key="3">
    <source>
        <dbReference type="PROSITE-ProRule" id="PRU00023"/>
    </source>
</evidence>
<reference evidence="4 5" key="1">
    <citation type="submission" date="2023-08" db="EMBL/GenBank/DDBJ databases">
        <title>Black Yeasts Isolated from many extreme environments.</title>
        <authorList>
            <person name="Coleine C."/>
            <person name="Stajich J.E."/>
            <person name="Selbmann L."/>
        </authorList>
    </citation>
    <scope>NUCLEOTIDE SEQUENCE [LARGE SCALE GENOMIC DNA]</scope>
    <source>
        <strain evidence="4 5">CCFEE 5792</strain>
    </source>
</reference>
<keyword evidence="2 3" id="KW-0040">ANK repeat</keyword>
<dbReference type="SMART" id="SM00248">
    <property type="entry name" value="ANK"/>
    <property type="match status" value="6"/>
</dbReference>
<keyword evidence="5" id="KW-1185">Reference proteome</keyword>
<dbReference type="InterPro" id="IPR002110">
    <property type="entry name" value="Ankyrin_rpt"/>
</dbReference>
<evidence type="ECO:0000256" key="2">
    <source>
        <dbReference type="ARBA" id="ARBA00023043"/>
    </source>
</evidence>
<dbReference type="GeneID" id="89973502"/>
<organism evidence="4 5">
    <name type="scientific">Exophiala bonariae</name>
    <dbReference type="NCBI Taxonomy" id="1690606"/>
    <lineage>
        <taxon>Eukaryota</taxon>
        <taxon>Fungi</taxon>
        <taxon>Dikarya</taxon>
        <taxon>Ascomycota</taxon>
        <taxon>Pezizomycotina</taxon>
        <taxon>Eurotiomycetes</taxon>
        <taxon>Chaetothyriomycetidae</taxon>
        <taxon>Chaetothyriales</taxon>
        <taxon>Herpotrichiellaceae</taxon>
        <taxon>Exophiala</taxon>
    </lineage>
</organism>
<evidence type="ECO:0000256" key="1">
    <source>
        <dbReference type="ARBA" id="ARBA00022737"/>
    </source>
</evidence>
<dbReference type="Pfam" id="PF12796">
    <property type="entry name" value="Ank_2"/>
    <property type="match status" value="1"/>
</dbReference>
<dbReference type="PROSITE" id="PS50088">
    <property type="entry name" value="ANK_REPEAT"/>
    <property type="match status" value="3"/>
</dbReference>
<dbReference type="PANTHER" id="PTHR24198">
    <property type="entry name" value="ANKYRIN REPEAT AND PROTEIN KINASE DOMAIN-CONTAINING PROTEIN"/>
    <property type="match status" value="1"/>
</dbReference>
<dbReference type="SUPFAM" id="SSF48403">
    <property type="entry name" value="Ankyrin repeat"/>
    <property type="match status" value="1"/>
</dbReference>
<dbReference type="Proteomes" id="UP001358417">
    <property type="component" value="Unassembled WGS sequence"/>
</dbReference>
<name>A0AAV9N3P6_9EURO</name>
<dbReference type="Gene3D" id="1.25.40.20">
    <property type="entry name" value="Ankyrin repeat-containing domain"/>
    <property type="match status" value="2"/>
</dbReference>
<dbReference type="PROSITE" id="PS50297">
    <property type="entry name" value="ANK_REP_REGION"/>
    <property type="match status" value="3"/>
</dbReference>
<feature type="repeat" description="ANK" evidence="3">
    <location>
        <begin position="91"/>
        <end position="124"/>
    </location>
</feature>
<proteinExistence type="predicted"/>
<keyword evidence="1" id="KW-0677">Repeat</keyword>
<comment type="caution">
    <text evidence="4">The sequence shown here is derived from an EMBL/GenBank/DDBJ whole genome shotgun (WGS) entry which is preliminary data.</text>
</comment>
<dbReference type="AlphaFoldDB" id="A0AAV9N3P6"/>
<protein>
    <submittedName>
        <fullName evidence="4">Uncharacterized protein</fullName>
    </submittedName>
</protein>
<dbReference type="InterPro" id="IPR036770">
    <property type="entry name" value="Ankyrin_rpt-contain_sf"/>
</dbReference>
<accession>A0AAV9N3P6</accession>
<feature type="repeat" description="ANK" evidence="3">
    <location>
        <begin position="40"/>
        <end position="72"/>
    </location>
</feature>
<sequence>MDQRDAEGLTPLHVRAKKGAWAVVQLYLLMGADKMARDIHGRTALHLVAGNGHLNVVEMLLSYDIRLRAEQSESVRHETSGGKLVGVQDIQGRTALHLAADLDSNEEVVCLLLENDAEIAKRDFQGRDALPDLTAKSILMWGVQHGHHKSVDRLLNHFKLTGLATDPAILEWAVGCNQVRMVNSLLRAGMSLPDIPGVLERLIKADQLEMIRTLLNNGVDGIVGSSNCGQRTLRIAVCNESLDALRMVLSLDSHKWNVLESLSIDTAEGWRAVSFIVDKGTEEDVDVLWRRHGLSRFAGTNSMIKETLVLAAEKKSWSKVWTLIRDDAIERFGIVRINEQTLLLLVLHEFLGSSSNSTDAHKLQLARIGEYLLPYMGREIGETDGEGKTVLHLAAEAQLWEIVVGIVSCALKMDVDLEIKDSEGRVPREMVEEKDMREYDQAVRRGIKAHKQWNTTYLVI</sequence>